<dbReference type="InterPro" id="IPR011500">
    <property type="entry name" value="GPCR_3_9-Cys_dom"/>
</dbReference>
<dbReference type="Pfam" id="PF01094">
    <property type="entry name" value="ANF_receptor"/>
    <property type="match status" value="1"/>
</dbReference>
<evidence type="ECO:0000256" key="7">
    <source>
        <dbReference type="ARBA" id="ARBA00023136"/>
    </source>
</evidence>
<evidence type="ECO:0000256" key="1">
    <source>
        <dbReference type="ARBA" id="ARBA00004651"/>
    </source>
</evidence>
<dbReference type="InterPro" id="IPR017978">
    <property type="entry name" value="GPCR_3_C"/>
</dbReference>
<feature type="transmembrane region" description="Helical" evidence="11">
    <location>
        <begin position="572"/>
        <end position="598"/>
    </location>
</feature>
<keyword evidence="3" id="KW-1003">Cell membrane</keyword>
<dbReference type="InterPro" id="IPR000337">
    <property type="entry name" value="GPCR_3"/>
</dbReference>
<feature type="transmembrane region" description="Helical" evidence="11">
    <location>
        <begin position="642"/>
        <end position="663"/>
    </location>
</feature>
<dbReference type="Gene3D" id="3.40.50.2300">
    <property type="match status" value="2"/>
</dbReference>
<feature type="transmembrane region" description="Helical" evidence="11">
    <location>
        <begin position="610"/>
        <end position="630"/>
    </location>
</feature>
<evidence type="ECO:0000256" key="12">
    <source>
        <dbReference type="SAM" id="SignalP"/>
    </source>
</evidence>
<dbReference type="Gene3D" id="2.10.50.30">
    <property type="entry name" value="GPCR, family 3, nine cysteines domain"/>
    <property type="match status" value="1"/>
</dbReference>
<protein>
    <submittedName>
        <fullName evidence="15">Metabotropic glutamate receptor 3-like</fullName>
    </submittedName>
</protein>
<dbReference type="InterPro" id="IPR028082">
    <property type="entry name" value="Peripla_BP_I"/>
</dbReference>
<keyword evidence="7 11" id="KW-0472">Membrane</keyword>
<name>A0ABM1C4I2_LIMPO</name>
<feature type="transmembrane region" description="Helical" evidence="11">
    <location>
        <begin position="790"/>
        <end position="813"/>
    </location>
</feature>
<dbReference type="GeneID" id="106478032"/>
<feature type="transmembrane region" description="Helical" evidence="11">
    <location>
        <begin position="762"/>
        <end position="784"/>
    </location>
</feature>
<dbReference type="PRINTS" id="PR00593">
    <property type="entry name" value="MTABOTROPICR"/>
</dbReference>
<evidence type="ECO:0000256" key="3">
    <source>
        <dbReference type="ARBA" id="ARBA00022475"/>
    </source>
</evidence>
<keyword evidence="8" id="KW-0675">Receptor</keyword>
<dbReference type="CDD" id="cd15934">
    <property type="entry name" value="7tmC_mGluRs_group2_3"/>
    <property type="match status" value="1"/>
</dbReference>
<evidence type="ECO:0000313" key="15">
    <source>
        <dbReference type="RefSeq" id="XP_013793992.1"/>
    </source>
</evidence>
<dbReference type="PROSITE" id="PS50259">
    <property type="entry name" value="G_PROTEIN_RECEP_F3_4"/>
    <property type="match status" value="1"/>
</dbReference>
<keyword evidence="10" id="KW-0807">Transducer</keyword>
<evidence type="ECO:0000313" key="14">
    <source>
        <dbReference type="Proteomes" id="UP000694941"/>
    </source>
</evidence>
<keyword evidence="14" id="KW-1185">Reference proteome</keyword>
<dbReference type="InterPro" id="IPR038550">
    <property type="entry name" value="GPCR_3_9-Cys_sf"/>
</dbReference>
<evidence type="ECO:0000256" key="11">
    <source>
        <dbReference type="SAM" id="Phobius"/>
    </source>
</evidence>
<keyword evidence="6" id="KW-0297">G-protein coupled receptor</keyword>
<keyword evidence="5 11" id="KW-1133">Transmembrane helix</keyword>
<dbReference type="InterPro" id="IPR001828">
    <property type="entry name" value="ANF_lig-bd_rcpt"/>
</dbReference>
<reference evidence="15" key="1">
    <citation type="submission" date="2025-08" db="UniProtKB">
        <authorList>
            <consortium name="RefSeq"/>
        </authorList>
    </citation>
    <scope>IDENTIFICATION</scope>
    <source>
        <tissue evidence="15">Muscle</tissue>
    </source>
</reference>
<dbReference type="Proteomes" id="UP000694941">
    <property type="component" value="Unplaced"/>
</dbReference>
<evidence type="ECO:0000256" key="9">
    <source>
        <dbReference type="ARBA" id="ARBA00023180"/>
    </source>
</evidence>
<dbReference type="Pfam" id="PF07562">
    <property type="entry name" value="NCD3G"/>
    <property type="match status" value="1"/>
</dbReference>
<evidence type="ECO:0000256" key="10">
    <source>
        <dbReference type="ARBA" id="ARBA00023224"/>
    </source>
</evidence>
<comment type="similarity">
    <text evidence="2">Belongs to the G-protein coupled receptor 3 family.</text>
</comment>
<keyword evidence="9" id="KW-0325">Glycoprotein</keyword>
<evidence type="ECO:0000256" key="8">
    <source>
        <dbReference type="ARBA" id="ARBA00023170"/>
    </source>
</evidence>
<dbReference type="RefSeq" id="XP_013793992.1">
    <property type="nucleotide sequence ID" value="XM_013938538.2"/>
</dbReference>
<evidence type="ECO:0000256" key="5">
    <source>
        <dbReference type="ARBA" id="ARBA00022989"/>
    </source>
</evidence>
<dbReference type="Pfam" id="PF00003">
    <property type="entry name" value="7tm_3"/>
    <property type="match status" value="1"/>
</dbReference>
<dbReference type="SUPFAM" id="SSF53822">
    <property type="entry name" value="Periplasmic binding protein-like I"/>
    <property type="match status" value="1"/>
</dbReference>
<keyword evidence="12" id="KW-0732">Signal</keyword>
<proteinExistence type="inferred from homology"/>
<dbReference type="InterPro" id="IPR050726">
    <property type="entry name" value="mGluR"/>
</dbReference>
<evidence type="ECO:0000256" key="4">
    <source>
        <dbReference type="ARBA" id="ARBA00022692"/>
    </source>
</evidence>
<dbReference type="InterPro" id="IPR000162">
    <property type="entry name" value="GPCR_3_mtglu_rcpt"/>
</dbReference>
<dbReference type="PRINTS" id="PR00248">
    <property type="entry name" value="GPCRMGR"/>
</dbReference>
<feature type="signal peptide" evidence="12">
    <location>
        <begin position="1"/>
        <end position="25"/>
    </location>
</feature>
<dbReference type="InterPro" id="IPR017979">
    <property type="entry name" value="GPCR_3_CS"/>
</dbReference>
<organism evidence="14 15">
    <name type="scientific">Limulus polyphemus</name>
    <name type="common">Atlantic horseshoe crab</name>
    <dbReference type="NCBI Taxonomy" id="6850"/>
    <lineage>
        <taxon>Eukaryota</taxon>
        <taxon>Metazoa</taxon>
        <taxon>Ecdysozoa</taxon>
        <taxon>Arthropoda</taxon>
        <taxon>Chelicerata</taxon>
        <taxon>Merostomata</taxon>
        <taxon>Xiphosura</taxon>
        <taxon>Limulidae</taxon>
        <taxon>Limulus</taxon>
    </lineage>
</organism>
<dbReference type="PROSITE" id="PS00979">
    <property type="entry name" value="G_PROTEIN_RECEP_F3_1"/>
    <property type="match status" value="1"/>
</dbReference>
<sequence>MNSYKIKNINILLLFIVCRETIVNCESQIAQVKLDGDLVLGGLFPMHEATGRNGKICGAIKEEKGIQRLEAMLYALDRINKDPFTLPNVTLGAFILDTCSRDTYALEQSMEFVKASLTTLDDSQYLCEDGRKPIRNLQKPVVGVIGASSSSVSVMVANILRLFKIPQISYASTSTELSDKARFGYFSRVVPPDNFQAQAIVDVILKLRWNYVSTVAVDGDYGEKGIEYFKMLARRSGICIAVSEKISRDSKPDDFRQIIKRLSGKPRARGVVLFVDEDNCRKLLAATVELNKIGHFLWIGSDSWGAKVHPVRNQEVAAEGAITILPKRNEIKDFNNYFMALRPRSNLRNPWFKPFWEQHFKCKFQNDYTNVDLCTGTETLDKYAQEGLVPFVIDAVHAMAHALHNMMKDRCKSFRQCEDMFPAPSGNELLTYIRNVSFKSPQGGDMVVRFNQDGDAPGSYHIFQFQKKASGKYDYKIIGQWSEEKVQLNLGLAEWKGYSGVVPASNCSDPCPLGHIRQFQQHTCCWMCVACREDEYIFNNECSYCPEGYMPRADKTGCFKLPLEYMTWNSPWAIIPAAFAALGIICTFFTFAVFVYFSKTPIIMASGRELCYLLLLGLVFSYCMSFVILAKPTIVTCTLMRIGLGLCLSLCYSAIFTKTNRISRIFNRGIRSIKRPNYTSPGSQVLICLGLVSVQLVFAIAWFIVEPPKLRETYPTRTSAVLQCGISSISMVVSLIYNMLLIVLCTVYAFKTRQIPENFNEAKYIGFTMYSTCIVWLAFIPIYFSTNNDFKIQVSSLCICISISATVALGCLFMPKLYICLCQPYKNVRTGGTQSNTSGAYGHSMRFTKSTASAALASIATAAVIGTTRPAIAAQSFRSTTNGDVSPSLEESSIN</sequence>
<keyword evidence="4 11" id="KW-0812">Transmembrane</keyword>
<evidence type="ECO:0000259" key="13">
    <source>
        <dbReference type="PROSITE" id="PS50259"/>
    </source>
</evidence>
<evidence type="ECO:0000256" key="6">
    <source>
        <dbReference type="ARBA" id="ARBA00023040"/>
    </source>
</evidence>
<gene>
    <name evidence="15" type="primary">LOC106478032</name>
</gene>
<evidence type="ECO:0000256" key="2">
    <source>
        <dbReference type="ARBA" id="ARBA00007242"/>
    </source>
</evidence>
<feature type="chain" id="PRO_5045822725" evidence="12">
    <location>
        <begin position="26"/>
        <end position="895"/>
    </location>
</feature>
<comment type="subcellular location">
    <subcellularLocation>
        <location evidence="1">Cell membrane</location>
        <topology evidence="1">Multi-pass membrane protein</topology>
    </subcellularLocation>
</comment>
<feature type="transmembrane region" description="Helical" evidence="11">
    <location>
        <begin position="684"/>
        <end position="705"/>
    </location>
</feature>
<feature type="transmembrane region" description="Helical" evidence="11">
    <location>
        <begin position="725"/>
        <end position="750"/>
    </location>
</feature>
<accession>A0ABM1C4I2</accession>
<dbReference type="PROSITE" id="PS00981">
    <property type="entry name" value="G_PROTEIN_RECEP_F3_3"/>
    <property type="match status" value="1"/>
</dbReference>
<feature type="domain" description="G-protein coupled receptors family 3 profile" evidence="13">
    <location>
        <begin position="572"/>
        <end position="836"/>
    </location>
</feature>
<dbReference type="PANTHER" id="PTHR24060">
    <property type="entry name" value="METABOTROPIC GLUTAMATE RECEPTOR"/>
    <property type="match status" value="1"/>
</dbReference>